<proteinExistence type="predicted"/>
<dbReference type="Proteomes" id="UP001164539">
    <property type="component" value="Chromosome 3"/>
</dbReference>
<gene>
    <name evidence="1" type="ORF">OWV82_006894</name>
</gene>
<organism evidence="1 2">
    <name type="scientific">Melia azedarach</name>
    <name type="common">Chinaberry tree</name>
    <dbReference type="NCBI Taxonomy" id="155640"/>
    <lineage>
        <taxon>Eukaryota</taxon>
        <taxon>Viridiplantae</taxon>
        <taxon>Streptophyta</taxon>
        <taxon>Embryophyta</taxon>
        <taxon>Tracheophyta</taxon>
        <taxon>Spermatophyta</taxon>
        <taxon>Magnoliopsida</taxon>
        <taxon>eudicotyledons</taxon>
        <taxon>Gunneridae</taxon>
        <taxon>Pentapetalae</taxon>
        <taxon>rosids</taxon>
        <taxon>malvids</taxon>
        <taxon>Sapindales</taxon>
        <taxon>Meliaceae</taxon>
        <taxon>Melia</taxon>
    </lineage>
</organism>
<reference evidence="1 2" key="1">
    <citation type="journal article" date="2023" name="Science">
        <title>Complex scaffold remodeling in plant triterpene biosynthesis.</title>
        <authorList>
            <person name="De La Pena R."/>
            <person name="Hodgson H."/>
            <person name="Liu J.C."/>
            <person name="Stephenson M.J."/>
            <person name="Martin A.C."/>
            <person name="Owen C."/>
            <person name="Harkess A."/>
            <person name="Leebens-Mack J."/>
            <person name="Jimenez L.E."/>
            <person name="Osbourn A."/>
            <person name="Sattely E.S."/>
        </authorList>
    </citation>
    <scope>NUCLEOTIDE SEQUENCE [LARGE SCALE GENOMIC DNA]</scope>
    <source>
        <strain evidence="2">cv. JPN11</strain>
        <tissue evidence="1">Leaf</tissue>
    </source>
</reference>
<name>A0ACC1YIC0_MELAZ</name>
<keyword evidence="2" id="KW-1185">Reference proteome</keyword>
<accession>A0ACC1YIC0</accession>
<sequence length="564" mass="65517">MGGIWPLECYDFNATCILTQDDDQQKANRRSANFHPTLWGDHFLAYANESVTTDPTTQEQYEELKQYVGRLITANTDQQVKKLQLIDTVQRLGVAYLFEKEIEDELEKMHNNHLDVDSDDDLYTVSLYFRLLRQQGIKISCDVFEKFKDEESKFKATLTSDVRGLLSLYEAAHLAICGEDILDEAIAFANAHLRSAVSHVCSNLAEHINHVLHRPLRKTLPRLDTWYFLSIYPRDDSCNQTLLKFAKLDFNILQATHRKELSTLTRWWKDLDFTKKLPYARDRLVELYFWILGVYFEPKYALARKMMTKVIYITSIIDDTYDAYGTFEELELFTEAVKRWDVNSTDILPEYMKLIYKTLLDIYNEIEEELAKQGRSYCLRFAKDKMQELVATYFVEAKWFKEGYVPTIEEHMGVALISSGYLVLATTSFVGMGDIVTKESVEWISNNPKIVRASSVICRLMDDITSHKFEQSRGHVASAVECYMKQHGASEEDAVNLFRKEVDNAWKDMNKELLKPTAFPMPLLERVLNFARVVDFLYRNSDNYTHSHLVKDQIASLLIDPLPL</sequence>
<protein>
    <submittedName>
        <fullName evidence="1">Terpene synthase</fullName>
    </submittedName>
</protein>
<dbReference type="EMBL" id="CM051396">
    <property type="protein sequence ID" value="KAJ4723532.1"/>
    <property type="molecule type" value="Genomic_DNA"/>
</dbReference>
<comment type="caution">
    <text evidence="1">The sequence shown here is derived from an EMBL/GenBank/DDBJ whole genome shotgun (WGS) entry which is preliminary data.</text>
</comment>
<evidence type="ECO:0000313" key="1">
    <source>
        <dbReference type="EMBL" id="KAJ4723532.1"/>
    </source>
</evidence>
<evidence type="ECO:0000313" key="2">
    <source>
        <dbReference type="Proteomes" id="UP001164539"/>
    </source>
</evidence>